<dbReference type="SUPFAM" id="SSF50978">
    <property type="entry name" value="WD40 repeat-like"/>
    <property type="match status" value="1"/>
</dbReference>
<feature type="chain" id="PRO_5045931054" description="WD40 repeat domain-containing protein" evidence="1">
    <location>
        <begin position="23"/>
        <end position="412"/>
    </location>
</feature>
<gene>
    <name evidence="2" type="ORF">ACIBG2_00265</name>
</gene>
<dbReference type="InterPro" id="IPR015943">
    <property type="entry name" value="WD40/YVTN_repeat-like_dom_sf"/>
</dbReference>
<keyword evidence="1" id="KW-0732">Signal</keyword>
<evidence type="ECO:0000313" key="2">
    <source>
        <dbReference type="EMBL" id="MFI6495786.1"/>
    </source>
</evidence>
<evidence type="ECO:0008006" key="4">
    <source>
        <dbReference type="Google" id="ProtNLM"/>
    </source>
</evidence>
<accession>A0ABW7YIR4</accession>
<dbReference type="Gene3D" id="2.130.10.10">
    <property type="entry name" value="YVTN repeat-like/Quinoprotein amine dehydrogenase"/>
    <property type="match status" value="1"/>
</dbReference>
<protein>
    <recommendedName>
        <fullName evidence="4">WD40 repeat domain-containing protein</fullName>
    </recommendedName>
</protein>
<evidence type="ECO:0000256" key="1">
    <source>
        <dbReference type="SAM" id="SignalP"/>
    </source>
</evidence>
<dbReference type="RefSeq" id="WP_397077497.1">
    <property type="nucleotide sequence ID" value="NZ_JBITGY010000001.1"/>
</dbReference>
<dbReference type="Proteomes" id="UP001612741">
    <property type="component" value="Unassembled WGS sequence"/>
</dbReference>
<evidence type="ECO:0000313" key="3">
    <source>
        <dbReference type="Proteomes" id="UP001612741"/>
    </source>
</evidence>
<sequence length="412" mass="43463">MAKSIGRRLVLRGGLLTAGVLAGMTVADPATGSVSVTMREGRKAVPANRAVPPVVRSAQELIDRGIPFPEPPRAATALPITSSGTTYEMAQQLAWLDRDHFVVGRWDGSMSVFRFTDSAVSGPLINEAVASPAFQGVRMLAALPGQSFASSNDDRSIALWVAGKKGWADLRSTGTFDYDPALGVATGARATPHGLVVGHTTGHLSLWKHTPWDRRLRFVRAVDVRNPSPVNPWGLHDVHSIAAATGTSSLSRVVAGSEDGYVSIVEVPSGRILSQTVFNPQAQRGINSLSVSGDGLLVANCSVGPQDHNLWYYSIDPGTWQITLAGKADLIVDTARPQAFNFAVTWGAYAGGPCWFASTEEGALWMGTAGAGLDVIGYQAVTSPLGSALGYATAPGRLVMVAYDLYEYTTGG</sequence>
<comment type="caution">
    <text evidence="2">The sequence shown here is derived from an EMBL/GenBank/DDBJ whole genome shotgun (WGS) entry which is preliminary data.</text>
</comment>
<dbReference type="EMBL" id="JBITGY010000001">
    <property type="protein sequence ID" value="MFI6495786.1"/>
    <property type="molecule type" value="Genomic_DNA"/>
</dbReference>
<feature type="signal peptide" evidence="1">
    <location>
        <begin position="1"/>
        <end position="22"/>
    </location>
</feature>
<reference evidence="2 3" key="1">
    <citation type="submission" date="2024-10" db="EMBL/GenBank/DDBJ databases">
        <title>The Natural Products Discovery Center: Release of the First 8490 Sequenced Strains for Exploring Actinobacteria Biosynthetic Diversity.</title>
        <authorList>
            <person name="Kalkreuter E."/>
            <person name="Kautsar S.A."/>
            <person name="Yang D."/>
            <person name="Bader C.D."/>
            <person name="Teijaro C.N."/>
            <person name="Fluegel L."/>
            <person name="Davis C.M."/>
            <person name="Simpson J.R."/>
            <person name="Lauterbach L."/>
            <person name="Steele A.D."/>
            <person name="Gui C."/>
            <person name="Meng S."/>
            <person name="Li G."/>
            <person name="Viehrig K."/>
            <person name="Ye F."/>
            <person name="Su P."/>
            <person name="Kiefer A.F."/>
            <person name="Nichols A."/>
            <person name="Cepeda A.J."/>
            <person name="Yan W."/>
            <person name="Fan B."/>
            <person name="Jiang Y."/>
            <person name="Adhikari A."/>
            <person name="Zheng C.-J."/>
            <person name="Schuster L."/>
            <person name="Cowan T.M."/>
            <person name="Smanski M.J."/>
            <person name="Chevrette M.G."/>
            <person name="De Carvalho L.P.S."/>
            <person name="Shen B."/>
        </authorList>
    </citation>
    <scope>NUCLEOTIDE SEQUENCE [LARGE SCALE GENOMIC DNA]</scope>
    <source>
        <strain evidence="2 3">NPDC050545</strain>
    </source>
</reference>
<name>A0ABW7YIR4_9ACTN</name>
<organism evidence="2 3">
    <name type="scientific">Nonomuraea typhae</name>
    <dbReference type="NCBI Taxonomy" id="2603600"/>
    <lineage>
        <taxon>Bacteria</taxon>
        <taxon>Bacillati</taxon>
        <taxon>Actinomycetota</taxon>
        <taxon>Actinomycetes</taxon>
        <taxon>Streptosporangiales</taxon>
        <taxon>Streptosporangiaceae</taxon>
        <taxon>Nonomuraea</taxon>
    </lineage>
</organism>
<dbReference type="InterPro" id="IPR036322">
    <property type="entry name" value="WD40_repeat_dom_sf"/>
</dbReference>
<keyword evidence="3" id="KW-1185">Reference proteome</keyword>
<proteinExistence type="predicted"/>